<evidence type="ECO:0000313" key="4">
    <source>
        <dbReference type="Proteomes" id="UP000471633"/>
    </source>
</evidence>
<dbReference type="GO" id="GO:0035023">
    <property type="term" value="P:regulation of Rho protein signal transduction"/>
    <property type="evidence" value="ECO:0007669"/>
    <property type="project" value="TreeGrafter"/>
</dbReference>
<proteinExistence type="predicted"/>
<feature type="region of interest" description="Disordered" evidence="1">
    <location>
        <begin position="1163"/>
        <end position="1249"/>
    </location>
</feature>
<feature type="domain" description="Rho-GAP" evidence="2">
    <location>
        <begin position="1472"/>
        <end position="1681"/>
    </location>
</feature>
<evidence type="ECO:0000313" key="3">
    <source>
        <dbReference type="EMBL" id="KAH9586978.1"/>
    </source>
</evidence>
<dbReference type="SUPFAM" id="SSF55961">
    <property type="entry name" value="Bet v1-like"/>
    <property type="match status" value="1"/>
</dbReference>
<feature type="region of interest" description="Disordered" evidence="1">
    <location>
        <begin position="583"/>
        <end position="602"/>
    </location>
</feature>
<dbReference type="InterPro" id="IPR023393">
    <property type="entry name" value="START-like_dom_sf"/>
</dbReference>
<dbReference type="Gene3D" id="3.30.530.20">
    <property type="match status" value="1"/>
</dbReference>
<feature type="compositionally biased region" description="Low complexity" evidence="1">
    <location>
        <begin position="246"/>
        <end position="262"/>
    </location>
</feature>
<feature type="compositionally biased region" description="Low complexity" evidence="1">
    <location>
        <begin position="587"/>
        <end position="602"/>
    </location>
</feature>
<dbReference type="InterPro" id="IPR000198">
    <property type="entry name" value="RhoGAP_dom"/>
</dbReference>
<dbReference type="EMBL" id="AMPZ03000003">
    <property type="protein sequence ID" value="KAH9586978.1"/>
    <property type="molecule type" value="Genomic_DNA"/>
</dbReference>
<reference evidence="3" key="2">
    <citation type="journal article" date="2019" name="Gigascience">
        <title>High-quality Schistosoma haematobium genome achieved by single-molecule and long-range sequencing.</title>
        <authorList>
            <person name="Stroehlein A.J."/>
            <person name="Korhonen P.K."/>
            <person name="Chong T.M."/>
            <person name="Lim Y.L."/>
            <person name="Chan K.G."/>
            <person name="Webster B."/>
            <person name="Rollinson D."/>
            <person name="Brindley P.J."/>
            <person name="Gasser R.B."/>
            <person name="Young N.D."/>
        </authorList>
    </citation>
    <scope>NUCLEOTIDE SEQUENCE</scope>
</reference>
<dbReference type="GO" id="GO:0030036">
    <property type="term" value="P:actin cytoskeleton organization"/>
    <property type="evidence" value="ECO:0007669"/>
    <property type="project" value="TreeGrafter"/>
</dbReference>
<gene>
    <name evidence="3" type="primary">DLC1_1</name>
    <name evidence="3" type="ORF">MS3_00004893</name>
</gene>
<dbReference type="SMART" id="SM00324">
    <property type="entry name" value="RhoGAP"/>
    <property type="match status" value="1"/>
</dbReference>
<sequence>MEFNRNTIRQTGYFTPTYSNSPNVKRHQDLLSNYQSESYGLNYLTQLHMAHNFPTYHHRNIINAIDMGQSNYDNDDNNHNNLNTSRSSHNNRVRINHTLDGKTQIIYETPSRTRQYWLDRCKLSSTNYIDNNDDNNDNDNNNNIDNTMNSNKIIPIKPNYSTYNTHLQLASSKTTTIINKNYSPIQSKCKLITSKFHNSSLDKYNNESQFNTTDMYLYELTDNELILSKLDPRINIKTNENKLIDNNNNNNNNNSNQQLNSNRKMKDNDMLPIYQPIEETIYQDNLSPSTTRQLQQNQHQYDCQQMEHFHQYPLVGYNQSPDLHREKHFNQQLSNNNLTNNQTKISVNVTNLKYNYSNRNNNDYSTLNNTDYIKTKASATIPTTFTHNTTTIDNCYQVNLKSIINLSDKNIDYLNTRRAPVKFANNYTEQLNENVLTLKNCPTRYHSERINRTTTNSHSNDQITSIEINPSSAPFINRQEVIIMSDNKNHKNPVSELPSSTTTTTTGNVQHHRHHQQQQIYQVTSQPPPPIQQHPQQFTSGYVKDKSNSLNIIVKQNTSDKLKLVDSRRTTPRQLKQYQLKRNQPITHSSLTTSTESPPSTTATMISPELYQPKYTIALNHSHLEKAKTINSPENFHNPMEKSTFPQQMTSSDLATSFIRTASLHLKSTLSRLKRSNSGNSNKPSDAITTTTIHTDVLPSVKTIDVNEAVMRHSSLPFDNNDKSIKLTDEINGNTKQLYKELNTTTTTEKNNSNLFSSSPGCTKWSTRLGPPPSPCKTTDINTAVIYPKCCISTTFHGTNTSETVVTTTINSTQLPLNSLNHSKKNVLILKNTTMMTTTNSVNISSVSQVLPENERNELNLSLTGGDDCADVGAFGRINLRTGSFMGRYPNYSHSNYHLMNYAQNGQHRQYLLSGNDNSSSIQEQQQQRQNDQQNLSDYRPLYLSVQPHTTSPSGNTTRSAPSPSLSSTISTQGIPGYNESCQQQQIVYFRPQSKSINLKASSSSSVTMKRSPRVNSMHNPQLLHTIDNPDDQYSIPITHPHEMLLLSSSSSPSCVSPHPELDPILERLLLDVTSIDEYRTALHRNDSVTPPLSTSRQRTINRIHTPLGSSDPESISRSADHITNVNLSNKQLNILHDNIWDLNKQINDLIQMEFNYKQKQPTINNKSQLSPFDNLKIGSSTVGPRRSAPNVQVEEDGKTEADSQSTKQQQQTDEASPTTGTKSGKYTSFRKHPFRWSSRTRSSSHKKMILTHTQSSVGRSDQHINKDDHTVHLSTSSLQATPTKSIDNTGSNKSTKNYPINNCDNNNNNNNTSISYNQLNSEQHPTVISSRLNTLNSSSNLLDTKKDDYVTFWSLSVGQLTILRKFALIQLASIADKHCSINRSPFSWRFMKYRALLTSGDSNLLSNSLSTSPLSDKKPFSSINNEMFVNNLNSNEPNSLSHYHQTQPPGCERIPQLPIRCISYTGPVFGQSLSSWQRRLGYPLPPAILHMMDHLELNGTTAHGLFRRPGGKSRILALREEIERDINWSKFSDWQPYDIADLLKQFFRELPECLFTSKLATVLVNVYICVPNSVQIDLLRWILISLPDENRLILQKLLYLLNHLSRHSDVTEMSASNLAVCFAPSLYRLIKPSSLSTQGVSLSPRRLRRTTSGPDPKDLADQHAAQLSLSAMITLAPNLFQISCSLLDHSTLLTSLTPLAQDLESLIPNGDWPQWIQNSLTDLIRECSSSKSKGWNTINRDVMKHYNADSGANELLDNFEIHYKKIPTSIESKITSNSLRLWRCSLYIPETNPRVILNRFVETRSSWDPEVVQMTIVDQISDCVDLCELHLSSTYPQPKCLLQLLRGIQYTLDDGSCAMLSESICNSAFSSTNTTHSLTTLSTSQSINVLGHVYEDHVYIRPDNNGRGCRVYLLSRVDVKGYGPDWYVNQWGHTLCRRLINLRRSLQKSKSPILTYELEDSISRPSPPPYSTITVNNLTTTTTTTTAITTSTHIPISSSTTDTSSVSTDILINRF</sequence>
<dbReference type="SUPFAM" id="SSF48350">
    <property type="entry name" value="GTPase activation domain, GAP"/>
    <property type="match status" value="1"/>
</dbReference>
<feature type="region of interest" description="Disordered" evidence="1">
    <location>
        <begin position="911"/>
        <end position="972"/>
    </location>
</feature>
<evidence type="ECO:0000259" key="2">
    <source>
        <dbReference type="PROSITE" id="PS50238"/>
    </source>
</evidence>
<feature type="compositionally biased region" description="Polar residues" evidence="1">
    <location>
        <begin position="1273"/>
        <end position="1297"/>
    </location>
</feature>
<dbReference type="Proteomes" id="UP000471633">
    <property type="component" value="Unassembled WGS sequence"/>
</dbReference>
<dbReference type="InterPro" id="IPR008936">
    <property type="entry name" value="Rho_GTPase_activation_prot"/>
</dbReference>
<dbReference type="Gene3D" id="1.10.555.10">
    <property type="entry name" value="Rho GTPase activation protein"/>
    <property type="match status" value="1"/>
</dbReference>
<dbReference type="Pfam" id="PF00620">
    <property type="entry name" value="RhoGAP"/>
    <property type="match status" value="1"/>
</dbReference>
<feature type="region of interest" description="Disordered" evidence="1">
    <location>
        <begin position="489"/>
        <end position="521"/>
    </location>
</feature>
<organism evidence="3 4">
    <name type="scientific">Schistosoma haematobium</name>
    <name type="common">Blood fluke</name>
    <dbReference type="NCBI Taxonomy" id="6185"/>
    <lineage>
        <taxon>Eukaryota</taxon>
        <taxon>Metazoa</taxon>
        <taxon>Spiralia</taxon>
        <taxon>Lophotrochozoa</taxon>
        <taxon>Platyhelminthes</taxon>
        <taxon>Trematoda</taxon>
        <taxon>Digenea</taxon>
        <taxon>Strigeidida</taxon>
        <taxon>Schistosomatoidea</taxon>
        <taxon>Schistosomatidae</taxon>
        <taxon>Schistosoma</taxon>
    </lineage>
</organism>
<reference evidence="3" key="4">
    <citation type="journal article" date="2022" name="PLoS Pathog.">
        <title>Chromosome-level genome of Schistosoma haematobium underpins genome-wide explorations of molecular variation.</title>
        <authorList>
            <person name="Stroehlein A.J."/>
            <person name="Korhonen P.K."/>
            <person name="Lee V.V."/>
            <person name="Ralph S.A."/>
            <person name="Mentink-Kane M."/>
            <person name="You H."/>
            <person name="McManus D.P."/>
            <person name="Tchuente L.T."/>
            <person name="Stothard J.R."/>
            <person name="Kaur P."/>
            <person name="Dudchenko O."/>
            <person name="Aiden E.L."/>
            <person name="Yang B."/>
            <person name="Yang H."/>
            <person name="Emery A.M."/>
            <person name="Webster B.L."/>
            <person name="Brindley P.J."/>
            <person name="Rollinson D."/>
            <person name="Chang B.C.H."/>
            <person name="Gasser R.B."/>
            <person name="Young N.D."/>
        </authorList>
    </citation>
    <scope>NUCLEOTIDE SEQUENCE</scope>
</reference>
<comment type="caution">
    <text evidence="3">The sequence shown here is derived from an EMBL/GenBank/DDBJ whole genome shotgun (WGS) entry which is preliminary data.</text>
</comment>
<feature type="compositionally biased region" description="Low complexity" evidence="1">
    <location>
        <begin position="1298"/>
        <end position="1313"/>
    </location>
</feature>
<feature type="compositionally biased region" description="Polar residues" evidence="1">
    <location>
        <begin position="947"/>
        <end position="956"/>
    </location>
</feature>
<feature type="compositionally biased region" description="Low complexity" evidence="1">
    <location>
        <begin position="916"/>
        <end position="938"/>
    </location>
</feature>
<protein>
    <submittedName>
        <fullName evidence="3">Dynein light chain Tctex-type, variant 2</fullName>
    </submittedName>
</protein>
<keyword evidence="4" id="KW-1185">Reference proteome</keyword>
<dbReference type="GeneID" id="24590027"/>
<dbReference type="GO" id="GO:0007165">
    <property type="term" value="P:signal transduction"/>
    <property type="evidence" value="ECO:0007669"/>
    <property type="project" value="InterPro"/>
</dbReference>
<name>A0A922LJD3_SCHHA</name>
<feature type="compositionally biased region" description="Polar residues" evidence="1">
    <location>
        <begin position="1217"/>
        <end position="1227"/>
    </location>
</feature>
<dbReference type="GO" id="GO:0005096">
    <property type="term" value="F:GTPase activator activity"/>
    <property type="evidence" value="ECO:0007669"/>
    <property type="project" value="TreeGrafter"/>
</dbReference>
<feature type="compositionally biased region" description="Low complexity" evidence="1">
    <location>
        <begin position="1203"/>
        <end position="1216"/>
    </location>
</feature>
<dbReference type="CTD" id="24590027"/>
<dbReference type="PANTHER" id="PTHR12659">
    <property type="entry name" value="RHO-TYPE GTPASE ACTIVATING PROTEIN"/>
    <property type="match status" value="1"/>
</dbReference>
<dbReference type="PROSITE" id="PS50238">
    <property type="entry name" value="RHOGAP"/>
    <property type="match status" value="1"/>
</dbReference>
<feature type="region of interest" description="Disordered" evidence="1">
    <location>
        <begin position="1273"/>
        <end position="1313"/>
    </location>
</feature>
<reference evidence="3" key="3">
    <citation type="submission" date="2021-06" db="EMBL/GenBank/DDBJ databases">
        <title>Chromosome-level genome assembly for S. haematobium.</title>
        <authorList>
            <person name="Stroehlein A.J."/>
        </authorList>
    </citation>
    <scope>NUCLEOTIDE SEQUENCE</scope>
</reference>
<reference evidence="3" key="1">
    <citation type="journal article" date="2012" name="Nat. Genet.">
        <title>Whole-genome sequence of Schistosoma haematobium.</title>
        <authorList>
            <person name="Young N.D."/>
            <person name="Jex A.R."/>
            <person name="Li B."/>
            <person name="Liu S."/>
            <person name="Yang L."/>
            <person name="Xiong Z."/>
            <person name="Li Y."/>
            <person name="Cantacessi C."/>
            <person name="Hall R.S."/>
            <person name="Xu X."/>
            <person name="Chen F."/>
            <person name="Wu X."/>
            <person name="Zerlotini A."/>
            <person name="Oliveira G."/>
            <person name="Hofmann A."/>
            <person name="Zhang G."/>
            <person name="Fang X."/>
            <person name="Kang Y."/>
            <person name="Campbell B.E."/>
            <person name="Loukas A."/>
            <person name="Ranganathan S."/>
            <person name="Rollinson D."/>
            <person name="Rinaldi G."/>
            <person name="Brindley P.J."/>
            <person name="Yang H."/>
            <person name="Wang J."/>
            <person name="Wang J."/>
            <person name="Gasser R.B."/>
        </authorList>
    </citation>
    <scope>NUCLEOTIDE SEQUENCE</scope>
</reference>
<dbReference type="PANTHER" id="PTHR12659:SF7">
    <property type="entry name" value="CROSSVEINLESS C, ISOFORM C"/>
    <property type="match status" value="1"/>
</dbReference>
<accession>A0A922LJD3</accession>
<feature type="region of interest" description="Disordered" evidence="1">
    <location>
        <begin position="1638"/>
        <end position="1660"/>
    </location>
</feature>
<feature type="region of interest" description="Disordered" evidence="1">
    <location>
        <begin position="242"/>
        <end position="264"/>
    </location>
</feature>
<dbReference type="RefSeq" id="XP_051068793.1">
    <property type="nucleotide sequence ID" value="XM_051212869.1"/>
</dbReference>
<evidence type="ECO:0000256" key="1">
    <source>
        <dbReference type="SAM" id="MobiDB-lite"/>
    </source>
</evidence>
<feature type="compositionally biased region" description="Polar residues" evidence="1">
    <location>
        <begin position="1163"/>
        <end position="1183"/>
    </location>
</feature>
<feature type="compositionally biased region" description="Low complexity" evidence="1">
    <location>
        <begin position="957"/>
        <end position="972"/>
    </location>
</feature>